<feature type="transmembrane region" description="Helical" evidence="7">
    <location>
        <begin position="492"/>
        <end position="518"/>
    </location>
</feature>
<evidence type="ECO:0000256" key="5">
    <source>
        <dbReference type="ARBA" id="ARBA00022989"/>
    </source>
</evidence>
<proteinExistence type="predicted"/>
<keyword evidence="4 7" id="KW-0812">Transmembrane</keyword>
<feature type="transmembrane region" description="Helical" evidence="7">
    <location>
        <begin position="538"/>
        <end position="562"/>
    </location>
</feature>
<dbReference type="SUPFAM" id="SSF53448">
    <property type="entry name" value="Nucleotide-diphospho-sugar transferases"/>
    <property type="match status" value="1"/>
</dbReference>
<keyword evidence="3 9" id="KW-0808">Transferase</keyword>
<evidence type="ECO:0000313" key="9">
    <source>
        <dbReference type="EMBL" id="SFZ86285.1"/>
    </source>
</evidence>
<dbReference type="GO" id="GO:0016020">
    <property type="term" value="C:membrane"/>
    <property type="evidence" value="ECO:0007669"/>
    <property type="project" value="UniProtKB-SubCell"/>
</dbReference>
<dbReference type="GO" id="GO:0016757">
    <property type="term" value="F:glycosyltransferase activity"/>
    <property type="evidence" value="ECO:0007669"/>
    <property type="project" value="UniProtKB-KW"/>
</dbReference>
<dbReference type="RefSeq" id="WP_072345749.1">
    <property type="nucleotide sequence ID" value="NZ_FPKU01000003.1"/>
</dbReference>
<gene>
    <name evidence="9" type="ORF">SAMN02983003_3465</name>
</gene>
<dbReference type="STRING" id="665118.SAMN02983003_3465"/>
<feature type="transmembrane region" description="Helical" evidence="7">
    <location>
        <begin position="209"/>
        <end position="228"/>
    </location>
</feature>
<dbReference type="Proteomes" id="UP000183447">
    <property type="component" value="Unassembled WGS sequence"/>
</dbReference>
<feature type="domain" description="Glycosyltransferase 2-like" evidence="8">
    <location>
        <begin position="334"/>
        <end position="525"/>
    </location>
</feature>
<evidence type="ECO:0000259" key="8">
    <source>
        <dbReference type="Pfam" id="PF13632"/>
    </source>
</evidence>
<keyword evidence="6 7" id="KW-0472">Membrane</keyword>
<evidence type="ECO:0000256" key="7">
    <source>
        <dbReference type="SAM" id="Phobius"/>
    </source>
</evidence>
<keyword evidence="5 7" id="KW-1133">Transmembrane helix</keyword>
<name>A0A1K2I1M9_9HYPH</name>
<feature type="transmembrane region" description="Helical" evidence="7">
    <location>
        <begin position="184"/>
        <end position="203"/>
    </location>
</feature>
<evidence type="ECO:0000256" key="6">
    <source>
        <dbReference type="ARBA" id="ARBA00023136"/>
    </source>
</evidence>
<dbReference type="EMBL" id="FPKU01000003">
    <property type="protein sequence ID" value="SFZ86285.1"/>
    <property type="molecule type" value="Genomic_DNA"/>
</dbReference>
<keyword evidence="2" id="KW-0328">Glycosyltransferase</keyword>
<evidence type="ECO:0000256" key="1">
    <source>
        <dbReference type="ARBA" id="ARBA00004141"/>
    </source>
</evidence>
<dbReference type="InterPro" id="IPR050321">
    <property type="entry name" value="Glycosyltr_2/OpgH_subfam"/>
</dbReference>
<comment type="subcellular location">
    <subcellularLocation>
        <location evidence="1">Membrane</location>
        <topology evidence="1">Multi-pass membrane protein</topology>
    </subcellularLocation>
</comment>
<evidence type="ECO:0000313" key="10">
    <source>
        <dbReference type="Proteomes" id="UP000183447"/>
    </source>
</evidence>
<dbReference type="Gene3D" id="3.90.550.10">
    <property type="entry name" value="Spore Coat Polysaccharide Biosynthesis Protein SpsA, Chain A"/>
    <property type="match status" value="1"/>
</dbReference>
<keyword evidence="10" id="KW-1185">Reference proteome</keyword>
<evidence type="ECO:0000256" key="4">
    <source>
        <dbReference type="ARBA" id="ARBA00022692"/>
    </source>
</evidence>
<dbReference type="OrthoDB" id="7431422at2"/>
<evidence type="ECO:0000256" key="3">
    <source>
        <dbReference type="ARBA" id="ARBA00022679"/>
    </source>
</evidence>
<dbReference type="InterPro" id="IPR001173">
    <property type="entry name" value="Glyco_trans_2-like"/>
</dbReference>
<protein>
    <submittedName>
        <fullName evidence="9">Glycosyltransferase, catalytic subunit of cellulose synthase and poly-beta-1,6-N-acetylglucosamine synthase</fullName>
    </submittedName>
</protein>
<accession>A0A1K2I1M9</accession>
<dbReference type="PANTHER" id="PTHR43867:SF2">
    <property type="entry name" value="CELLULOSE SYNTHASE CATALYTIC SUBUNIT A [UDP-FORMING]"/>
    <property type="match status" value="1"/>
</dbReference>
<evidence type="ECO:0000256" key="2">
    <source>
        <dbReference type="ARBA" id="ARBA00022676"/>
    </source>
</evidence>
<dbReference type="Pfam" id="PF13632">
    <property type="entry name" value="Glyco_trans_2_3"/>
    <property type="match status" value="1"/>
</dbReference>
<reference evidence="9 10" key="1">
    <citation type="submission" date="2016-11" db="EMBL/GenBank/DDBJ databases">
        <authorList>
            <person name="Jaros S."/>
            <person name="Januszkiewicz K."/>
            <person name="Wedrychowicz H."/>
        </authorList>
    </citation>
    <scope>NUCLEOTIDE SEQUENCE [LARGE SCALE GENOMIC DNA]</scope>
    <source>
        <strain evidence="9 10">ATCC 23634</strain>
    </source>
</reference>
<sequence length="616" mass="67354">MLKFLDQTGSVSDAERVELLLAIAPHLATTDAALAVLADARRLGVDPIDHLAHRAGISHEDAHGRAAHWAGLTFFPAVPPIPEGAPVTLPGLDSLADVRIIGTKLYDRDVSYMAPRFDGFVILRRACARSPDVFRHTCLVPPGALQNRLVAVGGETLLSEARCRLSRRWPEASADFVLTLRARILFVLALVLLAGLVAALPLVYAPLALPLLCLILLVPALFRLYAVLAPVAPGPEPQGMADADLPVYSVLIPLRDEAHMVPLLYEAMSEIDYPPEKLDITFVVETTSRSTIAAVEAGLGDPRFGLVLVPDAEPLTKPKALNYALPLARGTLLVVYDAEDIPDRDQLRRAAALFAADPGLDCLQAELVIDNAAENPLTALFSGEYAGQFGFVLPLLARLRLPMPLGGTSNHFRVRSLRELGGWDAYNVTEDADLGVRMARLRYRTATFSARTGEEAPIRLGAWMNQRTRWLKGWMQTFIVHNRRPKAFLGDIGWTGFVAFQLYVGSMMFSALLHTLFFVSALMGLATGRLSLAPTDGWGLAMLAVAATGYGAALIVAMVGLWRLGQRGVIGWQLLLPIYWLLHSWAALRAALELLTRPYFWAKTSHGQSRLRQERQ</sequence>
<dbReference type="InterPro" id="IPR029044">
    <property type="entry name" value="Nucleotide-diphossugar_trans"/>
</dbReference>
<organism evidence="9 10">
    <name type="scientific">Devosia enhydra</name>
    <dbReference type="NCBI Taxonomy" id="665118"/>
    <lineage>
        <taxon>Bacteria</taxon>
        <taxon>Pseudomonadati</taxon>
        <taxon>Pseudomonadota</taxon>
        <taxon>Alphaproteobacteria</taxon>
        <taxon>Hyphomicrobiales</taxon>
        <taxon>Devosiaceae</taxon>
        <taxon>Devosia</taxon>
    </lineage>
</organism>
<feature type="transmembrane region" description="Helical" evidence="7">
    <location>
        <begin position="574"/>
        <end position="592"/>
    </location>
</feature>
<dbReference type="PANTHER" id="PTHR43867">
    <property type="entry name" value="CELLULOSE SYNTHASE CATALYTIC SUBUNIT A [UDP-FORMING]"/>
    <property type="match status" value="1"/>
</dbReference>
<dbReference type="AlphaFoldDB" id="A0A1K2I1M9"/>